<evidence type="ECO:0000313" key="1">
    <source>
        <dbReference type="Proteomes" id="UP000035680"/>
    </source>
</evidence>
<evidence type="ECO:0000313" key="2">
    <source>
        <dbReference type="WBParaSite" id="SVE_0189700.1"/>
    </source>
</evidence>
<accession>A0A0K0EZD8</accession>
<organism evidence="1 2">
    <name type="scientific">Strongyloides venezuelensis</name>
    <name type="common">Threadworm</name>
    <dbReference type="NCBI Taxonomy" id="75913"/>
    <lineage>
        <taxon>Eukaryota</taxon>
        <taxon>Metazoa</taxon>
        <taxon>Ecdysozoa</taxon>
        <taxon>Nematoda</taxon>
        <taxon>Chromadorea</taxon>
        <taxon>Rhabditida</taxon>
        <taxon>Tylenchina</taxon>
        <taxon>Panagrolaimomorpha</taxon>
        <taxon>Strongyloidoidea</taxon>
        <taxon>Strongyloididae</taxon>
        <taxon>Strongyloides</taxon>
    </lineage>
</organism>
<reference evidence="1" key="1">
    <citation type="submission" date="2014-07" db="EMBL/GenBank/DDBJ databases">
        <authorList>
            <person name="Martin A.A"/>
            <person name="De Silva N."/>
        </authorList>
    </citation>
    <scope>NUCLEOTIDE SEQUENCE</scope>
</reference>
<sequence>MRGADRQQHQQLQKNNYPSKEHIHIQYIMCHKYLGLLKSKEHKQKVYHSKSTPATYIGKGHILTRNIQLFQVDTFCV</sequence>
<reference evidence="2" key="2">
    <citation type="submission" date="2015-08" db="UniProtKB">
        <authorList>
            <consortium name="WormBaseParasite"/>
        </authorList>
    </citation>
    <scope>IDENTIFICATION</scope>
</reference>
<dbReference type="Proteomes" id="UP000035680">
    <property type="component" value="Unassembled WGS sequence"/>
</dbReference>
<dbReference type="WBParaSite" id="SVE_0189700.1">
    <property type="protein sequence ID" value="SVE_0189700.1"/>
    <property type="gene ID" value="SVE_0189700"/>
</dbReference>
<proteinExistence type="predicted"/>
<protein>
    <submittedName>
        <fullName evidence="2">Ovule protein</fullName>
    </submittedName>
</protein>
<keyword evidence="1" id="KW-1185">Reference proteome</keyword>
<dbReference type="AlphaFoldDB" id="A0A0K0EZD8"/>
<name>A0A0K0EZD8_STRVS</name>